<feature type="region of interest" description="Disordered" evidence="1">
    <location>
        <begin position="216"/>
        <end position="390"/>
    </location>
</feature>
<evidence type="ECO:0000313" key="2">
    <source>
        <dbReference type="EMBL" id="CCX32305.1"/>
    </source>
</evidence>
<feature type="region of interest" description="Disordered" evidence="1">
    <location>
        <begin position="1"/>
        <end position="22"/>
    </location>
</feature>
<organism evidence="2 3">
    <name type="scientific">Pyronema omphalodes (strain CBS 100304)</name>
    <name type="common">Pyronema confluens</name>
    <dbReference type="NCBI Taxonomy" id="1076935"/>
    <lineage>
        <taxon>Eukaryota</taxon>
        <taxon>Fungi</taxon>
        <taxon>Dikarya</taxon>
        <taxon>Ascomycota</taxon>
        <taxon>Pezizomycotina</taxon>
        <taxon>Pezizomycetes</taxon>
        <taxon>Pezizales</taxon>
        <taxon>Pyronemataceae</taxon>
        <taxon>Pyronema</taxon>
    </lineage>
</organism>
<protein>
    <submittedName>
        <fullName evidence="2">Uncharacterized protein</fullName>
    </submittedName>
</protein>
<sequence>MLAFNNENAILQAPSKTSGPNKMLAKTPFKMPLNDENGAGEMFPKTGGKKTFLAGPAAFMTPMGPRRQALAGKTTNAKAKNLGPFGGGDQGGKGTIKPQKSQLQNAEPMVEVIAEPAEQWPEIEYMPPVPADLPFVPEGFEEPNYTWLAKNYMRGCHRAYLAGVDDNGKTELQRKLEKNMLLLDAELEEETLAAIENAKGTSRSKPVVAVANKAPALVKRSTSRPAVATRRSTSRPASRNEPSKRSTSRPATQRSNSRPATTRPASAASNTRPTSAASTRPTSAASVRPTARARPPPSLSAGTARRIVSSEARKAAEALARPAAPRPESRQGRSVTRPESRQGRTTSTTKSTSVSKPVQKSRSVSRSANVRSTRPAAAANQVTKSTIGYHTGKEVGKEVKKSLETALEAIERVQREDEDREQGGEFLIAQEEEEDGVIVDMPSPVFLELEDEEEFVMTMI</sequence>
<feature type="compositionally biased region" description="Low complexity" evidence="1">
    <location>
        <begin position="228"/>
        <end position="239"/>
    </location>
</feature>
<keyword evidence="3" id="KW-1185">Reference proteome</keyword>
<gene>
    <name evidence="2" type="ORF">PCON_12928</name>
</gene>
<feature type="compositionally biased region" description="Polar residues" evidence="1">
    <location>
        <begin position="1"/>
        <end position="20"/>
    </location>
</feature>
<feature type="compositionally biased region" description="Low complexity" evidence="1">
    <location>
        <begin position="345"/>
        <end position="374"/>
    </location>
</feature>
<feature type="region of interest" description="Disordered" evidence="1">
    <location>
        <begin position="77"/>
        <end position="105"/>
    </location>
</feature>
<accession>U4LSK5</accession>
<feature type="compositionally biased region" description="Low complexity" evidence="1">
    <location>
        <begin position="271"/>
        <end position="286"/>
    </location>
</feature>
<feature type="compositionally biased region" description="Gly residues" evidence="1">
    <location>
        <begin position="84"/>
        <end position="94"/>
    </location>
</feature>
<feature type="compositionally biased region" description="Polar residues" evidence="1">
    <location>
        <begin position="248"/>
        <end position="270"/>
    </location>
</feature>
<dbReference type="eggNOG" id="ENOG502S7FM">
    <property type="taxonomic scope" value="Eukaryota"/>
</dbReference>
<dbReference type="AlphaFoldDB" id="U4LSK5"/>
<evidence type="ECO:0000256" key="1">
    <source>
        <dbReference type="SAM" id="MobiDB-lite"/>
    </source>
</evidence>
<evidence type="ECO:0000313" key="3">
    <source>
        <dbReference type="Proteomes" id="UP000018144"/>
    </source>
</evidence>
<dbReference type="OrthoDB" id="5327145at2759"/>
<reference evidence="2 3" key="1">
    <citation type="journal article" date="2013" name="PLoS Genet.">
        <title>The genome and development-dependent transcriptomes of Pyronema confluens: a window into fungal evolution.</title>
        <authorList>
            <person name="Traeger S."/>
            <person name="Altegoer F."/>
            <person name="Freitag M."/>
            <person name="Gabaldon T."/>
            <person name="Kempken F."/>
            <person name="Kumar A."/>
            <person name="Marcet-Houben M."/>
            <person name="Poggeler S."/>
            <person name="Stajich J.E."/>
            <person name="Nowrousian M."/>
        </authorList>
    </citation>
    <scope>NUCLEOTIDE SEQUENCE [LARGE SCALE GENOMIC DNA]</scope>
    <source>
        <strain evidence="3">CBS 100304</strain>
        <tissue evidence="2">Vegetative mycelium</tissue>
    </source>
</reference>
<feature type="compositionally biased region" description="Basic and acidic residues" evidence="1">
    <location>
        <begin position="327"/>
        <end position="342"/>
    </location>
</feature>
<name>U4LSK5_PYROM</name>
<dbReference type="Proteomes" id="UP000018144">
    <property type="component" value="Unassembled WGS sequence"/>
</dbReference>
<proteinExistence type="predicted"/>
<dbReference type="EMBL" id="HF935809">
    <property type="protein sequence ID" value="CCX32305.1"/>
    <property type="molecule type" value="Genomic_DNA"/>
</dbReference>